<evidence type="ECO:0000313" key="6">
    <source>
        <dbReference type="Proteomes" id="UP000249754"/>
    </source>
</evidence>
<dbReference type="RefSeq" id="WP_111635374.1">
    <property type="nucleotide sequence ID" value="NZ_QLLR01000025.1"/>
</dbReference>
<evidence type="ECO:0000256" key="1">
    <source>
        <dbReference type="ARBA" id="ARBA00006484"/>
    </source>
</evidence>
<dbReference type="PRINTS" id="PR00080">
    <property type="entry name" value="SDRFAMILY"/>
</dbReference>
<accession>A0A327SBT3</accession>
<dbReference type="SUPFAM" id="SSF51735">
    <property type="entry name" value="NAD(P)-binding Rossmann-fold domains"/>
    <property type="match status" value="1"/>
</dbReference>
<dbReference type="Proteomes" id="UP000249754">
    <property type="component" value="Unassembled WGS sequence"/>
</dbReference>
<gene>
    <name evidence="5" type="ORF">LY11_03998</name>
</gene>
<organism evidence="5 6">
    <name type="scientific">Pedobacter cryoconitis</name>
    <dbReference type="NCBI Taxonomy" id="188932"/>
    <lineage>
        <taxon>Bacteria</taxon>
        <taxon>Pseudomonadati</taxon>
        <taxon>Bacteroidota</taxon>
        <taxon>Sphingobacteriia</taxon>
        <taxon>Sphingobacteriales</taxon>
        <taxon>Sphingobacteriaceae</taxon>
        <taxon>Pedobacter</taxon>
    </lineage>
</organism>
<name>A0A327SBT3_9SPHI</name>
<dbReference type="PANTHER" id="PTHR43490">
    <property type="entry name" value="(+)-NEOMENTHOL DEHYDROGENASE"/>
    <property type="match status" value="1"/>
</dbReference>
<keyword evidence="2" id="KW-0521">NADP</keyword>
<dbReference type="InterPro" id="IPR002347">
    <property type="entry name" value="SDR_fam"/>
</dbReference>
<comment type="similarity">
    <text evidence="1 4">Belongs to the short-chain dehydrogenases/reductases (SDR) family.</text>
</comment>
<dbReference type="OrthoDB" id="5786478at2"/>
<dbReference type="EMBL" id="QLLR01000025">
    <property type="protein sequence ID" value="RAJ26065.1"/>
    <property type="molecule type" value="Genomic_DNA"/>
</dbReference>
<evidence type="ECO:0000256" key="2">
    <source>
        <dbReference type="ARBA" id="ARBA00022857"/>
    </source>
</evidence>
<evidence type="ECO:0000256" key="4">
    <source>
        <dbReference type="RuleBase" id="RU000363"/>
    </source>
</evidence>
<sequence>MKTVLITGANKGIGFETARQLLKQGYFVYLGSRSKNNGLKAEEQLKAEGLYNVEAIQLEVTDINSVIKAKATLAGKITALDVLINNAGIPGPQPQNVSLVDLVHLRQLFETNYFGVIQTTQQFLPLLKKSDAPSIVNVSSEVGSLTMQTTPGRRANWDNYQTYGSSKTALNAFTVMLANELSGTKFRVNSVTPGYTATDLNDFNPQGKTVAQGAKVIVDVATQQLPGTSGKFFGEQGEISW</sequence>
<proteinExistence type="inferred from homology"/>
<reference evidence="5 6" key="1">
    <citation type="submission" date="2018-06" db="EMBL/GenBank/DDBJ databases">
        <title>Genomic Encyclopedia of Archaeal and Bacterial Type Strains, Phase II (KMG-II): from individual species to whole genera.</title>
        <authorList>
            <person name="Goeker M."/>
        </authorList>
    </citation>
    <scope>NUCLEOTIDE SEQUENCE [LARGE SCALE GENOMIC DNA]</scope>
    <source>
        <strain evidence="5 6">DSM 14825</strain>
    </source>
</reference>
<dbReference type="PRINTS" id="PR00081">
    <property type="entry name" value="GDHRDH"/>
</dbReference>
<dbReference type="PANTHER" id="PTHR43490:SF99">
    <property type="entry name" value="SHORT-CHAIN DEHYDROGENASE_REDUCTASE"/>
    <property type="match status" value="1"/>
</dbReference>
<evidence type="ECO:0000256" key="3">
    <source>
        <dbReference type="ARBA" id="ARBA00023002"/>
    </source>
</evidence>
<protein>
    <submittedName>
        <fullName evidence="5">NAD(P)-dependent dehydrogenase (Short-subunit alcohol dehydrogenase family)</fullName>
    </submittedName>
</protein>
<dbReference type="Gene3D" id="3.40.50.720">
    <property type="entry name" value="NAD(P)-binding Rossmann-like Domain"/>
    <property type="match status" value="1"/>
</dbReference>
<evidence type="ECO:0000313" key="5">
    <source>
        <dbReference type="EMBL" id="RAJ26065.1"/>
    </source>
</evidence>
<dbReference type="GO" id="GO:0016491">
    <property type="term" value="F:oxidoreductase activity"/>
    <property type="evidence" value="ECO:0007669"/>
    <property type="project" value="UniProtKB-KW"/>
</dbReference>
<keyword evidence="3" id="KW-0560">Oxidoreductase</keyword>
<dbReference type="AlphaFoldDB" id="A0A327SBT3"/>
<dbReference type="Pfam" id="PF00106">
    <property type="entry name" value="adh_short"/>
    <property type="match status" value="1"/>
</dbReference>
<comment type="caution">
    <text evidence="5">The sequence shown here is derived from an EMBL/GenBank/DDBJ whole genome shotgun (WGS) entry which is preliminary data.</text>
</comment>
<dbReference type="InterPro" id="IPR036291">
    <property type="entry name" value="NAD(P)-bd_dom_sf"/>
</dbReference>